<dbReference type="Gene3D" id="1.10.150.50">
    <property type="entry name" value="Transcription Factor, Ets-1"/>
    <property type="match status" value="1"/>
</dbReference>
<evidence type="ECO:0000256" key="3">
    <source>
        <dbReference type="ARBA" id="ARBA00022840"/>
    </source>
</evidence>
<feature type="compositionally biased region" description="Basic and acidic residues" evidence="4">
    <location>
        <begin position="1502"/>
        <end position="1515"/>
    </location>
</feature>
<keyword evidence="3" id="KW-0067">ATP-binding</keyword>
<feature type="region of interest" description="Disordered" evidence="4">
    <location>
        <begin position="243"/>
        <end position="308"/>
    </location>
</feature>
<dbReference type="SMART" id="SM00220">
    <property type="entry name" value="S_TKc"/>
    <property type="match status" value="1"/>
</dbReference>
<feature type="region of interest" description="Disordered" evidence="4">
    <location>
        <begin position="465"/>
        <end position="514"/>
    </location>
</feature>
<dbReference type="InterPro" id="IPR001245">
    <property type="entry name" value="Ser-Thr/Tyr_kinase_cat_dom"/>
</dbReference>
<feature type="compositionally biased region" description="Acidic residues" evidence="4">
    <location>
        <begin position="253"/>
        <end position="263"/>
    </location>
</feature>
<feature type="compositionally biased region" description="Basic and acidic residues" evidence="4">
    <location>
        <begin position="784"/>
        <end position="805"/>
    </location>
</feature>
<evidence type="ECO:0000259" key="5">
    <source>
        <dbReference type="PROSITE" id="PS50011"/>
    </source>
</evidence>
<feature type="region of interest" description="Disordered" evidence="4">
    <location>
        <begin position="636"/>
        <end position="1003"/>
    </location>
</feature>
<dbReference type="InterPro" id="IPR000719">
    <property type="entry name" value="Prot_kinase_dom"/>
</dbReference>
<evidence type="ECO:0000256" key="2">
    <source>
        <dbReference type="ARBA" id="ARBA00022741"/>
    </source>
</evidence>
<feature type="compositionally biased region" description="Basic residues" evidence="4">
    <location>
        <begin position="844"/>
        <end position="853"/>
    </location>
</feature>
<evidence type="ECO:0000256" key="1">
    <source>
        <dbReference type="ARBA" id="ARBA00022737"/>
    </source>
</evidence>
<dbReference type="RefSeq" id="XP_003881831.1">
    <property type="nucleotide sequence ID" value="XM_003881782.1"/>
</dbReference>
<dbReference type="PANTHER" id="PTHR44329:SF298">
    <property type="entry name" value="MIXED LINEAGE KINASE DOMAIN-LIKE PROTEIN"/>
    <property type="match status" value="1"/>
</dbReference>
<keyword evidence="7" id="KW-0418">Kinase</keyword>
<gene>
    <name evidence="8" type="ORF">BN1204_015900</name>
    <name evidence="7" type="ORF">NCLIV_015900</name>
</gene>
<dbReference type="SUPFAM" id="SSF56112">
    <property type="entry name" value="Protein kinase-like (PK-like)"/>
    <property type="match status" value="1"/>
</dbReference>
<reference evidence="8" key="4">
    <citation type="journal article" date="2015" name="PLoS ONE">
        <title>Comprehensive Evaluation of Toxoplasma gondii VEG and Neospora caninum LIV Genomes with Tachyzoite Stage Transcriptome and Proteome Defines Novel Transcript Features.</title>
        <authorList>
            <person name="Ramaprasad A."/>
            <person name="Mourier T."/>
            <person name="Naeem R."/>
            <person name="Malas T.B."/>
            <person name="Moussa E."/>
            <person name="Panigrahi A."/>
            <person name="Vermont S.J."/>
            <person name="Otto T.D."/>
            <person name="Wastling J."/>
            <person name="Pain A."/>
        </authorList>
    </citation>
    <scope>NUCLEOTIDE SEQUENCE</scope>
    <source>
        <strain evidence="8">Liverpool</strain>
    </source>
</reference>
<protein>
    <submittedName>
        <fullName evidence="7">Protein kinase domain-containing protein, related</fullName>
        <ecNumber evidence="7">2.7.11.-</ecNumber>
    </submittedName>
</protein>
<dbReference type="InterPro" id="IPR051681">
    <property type="entry name" value="Ser/Thr_Kinases-Pseudokinases"/>
</dbReference>
<proteinExistence type="predicted"/>
<feature type="compositionally biased region" description="Basic and acidic residues" evidence="4">
    <location>
        <begin position="7"/>
        <end position="37"/>
    </location>
</feature>
<feature type="region of interest" description="Disordered" evidence="4">
    <location>
        <begin position="1217"/>
        <end position="1274"/>
    </location>
</feature>
<dbReference type="CDD" id="cd13999">
    <property type="entry name" value="STKc_MAP3K-like"/>
    <property type="match status" value="1"/>
</dbReference>
<dbReference type="Gene3D" id="2.20.110.10">
    <property type="entry name" value="Histone H3 K4-specific methyltransferase SET7/9 N-terminal domain"/>
    <property type="match status" value="1"/>
</dbReference>
<feature type="compositionally biased region" description="Basic and acidic residues" evidence="4">
    <location>
        <begin position="957"/>
        <end position="976"/>
    </location>
</feature>
<name>F0VDK5_NEOCL</name>
<dbReference type="eggNOG" id="KOG0192">
    <property type="taxonomic scope" value="Eukaryota"/>
</dbReference>
<accession>F0VDK5</accession>
<feature type="compositionally biased region" description="Basic and acidic residues" evidence="4">
    <location>
        <begin position="934"/>
        <end position="943"/>
    </location>
</feature>
<keyword evidence="2" id="KW-0547">Nucleotide-binding</keyword>
<feature type="compositionally biased region" description="Basic and acidic residues" evidence="4">
    <location>
        <begin position="636"/>
        <end position="659"/>
    </location>
</feature>
<feature type="region of interest" description="Disordered" evidence="4">
    <location>
        <begin position="1494"/>
        <end position="1532"/>
    </location>
</feature>
<dbReference type="VEuPathDB" id="ToxoDB:NCLIV_015900"/>
<dbReference type="Proteomes" id="UP000007494">
    <property type="component" value="Chromosome VI"/>
</dbReference>
<feature type="domain" description="SAM" evidence="6">
    <location>
        <begin position="1030"/>
        <end position="1085"/>
    </location>
</feature>
<evidence type="ECO:0000256" key="4">
    <source>
        <dbReference type="SAM" id="MobiDB-lite"/>
    </source>
</evidence>
<dbReference type="GO" id="GO:0005524">
    <property type="term" value="F:ATP binding"/>
    <property type="evidence" value="ECO:0007669"/>
    <property type="project" value="UniProtKB-KW"/>
</dbReference>
<dbReference type="GeneID" id="13444349"/>
<dbReference type="PROSITE" id="PS50105">
    <property type="entry name" value="SAM_DOMAIN"/>
    <property type="match status" value="1"/>
</dbReference>
<feature type="compositionally biased region" description="Basic and acidic residues" evidence="4">
    <location>
        <begin position="503"/>
        <end position="514"/>
    </location>
</feature>
<sequence>MKGGSKQMEKGGKKLEDSERVIAGGERARPNLKEKGRASRTTHLNRAHFHPPRFASSSSASSASSACSASSSSSSTSSFSSPAASRRPSVASASSAAVDDRGHPVREGLRVASPSGGLPLHSEREDTRVRSPVSPSVEKTASRCRRRSLKALLASPEFALEELSRRNRLPDRTSVSPFPFPYLNLSPAFPSAERSNDPAARGREDGKKTSQSAALRRETCERDGAGERKSGWWAWVKRRFAPGAHPAKRETQDGDGADGEAEGTNESSPRASAGERVVREREGEGGFPTMGHPDSAEPLSPAAPADSDSRGRAAAFLSAALPSFSPQPPRAALRLCILVWADRRVYRGETFASSVRHGCGYTLYGGGATGASASLAEKRVSCLNRATLFSQPRSQFPLQSAFLSFNDWSALALLKGVAGTRDVPTVYRQTTPAAQADSLLASAQNGLFPQTADLSSRLRLVDGKGGTGGARGWRLAGLETRGQPRGRAAPNAESPSRRRRGPRRDSEDSAGEARDADEKLAAALAVLACASPRIAAGYCGHWEKDQRSGWGVFVRGNSGLKYEGFWRNDCREGLGVQTLAQGVRFVGCFRRGVRHGKGVLFQPNGSLYAGEWENGYVVKQELLFFGAFVERDAARVETSAREARREGKDEARGPKRAEEETAGGNTEKKDEKGQTYVGSSSWRRAEEQAIDASKVDSAPGGSKSQEIGLSWRFSQTEKERKGHTRAGSSRSRAQGTGVEEAETSGDRNHVRGRVTRRTCSPTSSPVIDSSDLPSSVDEAEERDGDSAGERRLTFRREKKDRRSGSRAETSGARQRPRSLLSCVQLSVKNTVRYDSPGAREEERKRRRRRRRRTGSGSGMASPCRCETSEGRNEDFAEIRLKEGTPRLETQQPFASSSSSSPPLQSPRSGGEAADDVSASQATVELSPAPTGAERGGRREEGSRKAKAAPVTQVEVDGEQRERPRRGPGEDEGEGRSRRVALQAASAEPSLDGPAQSPRAKQEERKKMFVDFQRQMNEARRFSSAAACEEWGTSEVAHFFACQGFPLSLREILIAQDIDGSALLQVQEEDLEEMGVHAWEDRRLVLLVAGILHKLKRRHSQRTLYMSPEQLQQAQEVVATLEIPAAEVSLEGRVGEGGYSRVYRARWRYTRSLELEQQRQALLQYRQDVHNYYAWVHQFSSQSPALQSSNSAQNPETRHTCRPSSRLPAARLCSASSASPLSVADPVTTETPQSRLSPWPQGGGGHRSPPGRSFAEDSACPGGSPRAPQRCGSELQAGPWSLAPVSHPLRRCPGPALHPSAGVQPSVYGPVPFPEPVPFPGTSSAFVSSTSPHLPAGPHLVPPPLPLPLFPAPGAARSGPAFPGDMCVAVKVFRQRELRALQRSFFSELSVLCRLTHPNIAMLLGVVSAPLYGLVTEYVPAGSLFDMLHVRRIPLSFTQVVRFGRDICHGMRYLHEQGVLHCDLKSPNVLLGKRGEIKLCDFGLATLIDAAPDADAQTRGRRGPLERGERERRGGRDANLGSGEDKPSGRSQLQEAHLGCVGTHHWMAPEVLRGEPFTAAADVYSFGMVLWEMLARKIPFEGMNSPAHIITAVGYGGAAPVLSPSPPPLREIVARCLSHSPQNRPSFAWCAQQLQALHAANTLDVEMNLNTLLGLE</sequence>
<feature type="compositionally biased region" description="Basic and acidic residues" evidence="4">
    <location>
        <begin position="866"/>
        <end position="885"/>
    </location>
</feature>
<dbReference type="Pfam" id="PF07647">
    <property type="entry name" value="SAM_2"/>
    <property type="match status" value="1"/>
</dbReference>
<dbReference type="SMART" id="SM00698">
    <property type="entry name" value="MORN"/>
    <property type="match status" value="3"/>
</dbReference>
<dbReference type="PANTHER" id="PTHR44329">
    <property type="entry name" value="SERINE/THREONINE-PROTEIN KINASE TNNI3K-RELATED"/>
    <property type="match status" value="1"/>
</dbReference>
<dbReference type="EMBL" id="FR823387">
    <property type="protein sequence ID" value="CBZ51798.1"/>
    <property type="molecule type" value="Genomic_DNA"/>
</dbReference>
<dbReference type="SUPFAM" id="SSF47769">
    <property type="entry name" value="SAM/Pointed domain"/>
    <property type="match status" value="1"/>
</dbReference>
<dbReference type="SUPFAM" id="SSF82185">
    <property type="entry name" value="Histone H3 K4-specific methyltransferase SET7/9 N-terminal domain"/>
    <property type="match status" value="1"/>
</dbReference>
<feature type="domain" description="Protein kinase" evidence="5">
    <location>
        <begin position="1346"/>
        <end position="1640"/>
    </location>
</feature>
<dbReference type="PROSITE" id="PS00108">
    <property type="entry name" value="PROTEIN_KINASE_ST"/>
    <property type="match status" value="1"/>
</dbReference>
<reference evidence="7" key="1">
    <citation type="submission" date="2011-02" db="EMBL/GenBank/DDBJ databases">
        <authorList>
            <person name="Aslett M."/>
        </authorList>
    </citation>
    <scope>NUCLEOTIDE SEQUENCE</scope>
    <source>
        <strain evidence="7">Liverpool</strain>
    </source>
</reference>
<dbReference type="SMART" id="SM00454">
    <property type="entry name" value="SAM"/>
    <property type="match status" value="1"/>
</dbReference>
<feature type="compositionally biased region" description="Polar residues" evidence="4">
    <location>
        <begin position="757"/>
        <end position="773"/>
    </location>
</feature>
<feature type="compositionally biased region" description="Low complexity" evidence="4">
    <location>
        <begin position="890"/>
        <end position="908"/>
    </location>
</feature>
<dbReference type="GO" id="GO:0004674">
    <property type="term" value="F:protein serine/threonine kinase activity"/>
    <property type="evidence" value="ECO:0007669"/>
    <property type="project" value="TreeGrafter"/>
</dbReference>
<evidence type="ECO:0000313" key="9">
    <source>
        <dbReference type="Proteomes" id="UP000007494"/>
    </source>
</evidence>
<dbReference type="Pfam" id="PF07714">
    <property type="entry name" value="PK_Tyr_Ser-Thr"/>
    <property type="match status" value="2"/>
</dbReference>
<dbReference type="Gene3D" id="3.30.200.20">
    <property type="entry name" value="Phosphorylase Kinase, domain 1"/>
    <property type="match status" value="1"/>
</dbReference>
<feature type="compositionally biased region" description="Basic residues" evidence="4">
    <location>
        <begin position="38"/>
        <end position="51"/>
    </location>
</feature>
<dbReference type="InterPro" id="IPR013761">
    <property type="entry name" value="SAM/pointed_sf"/>
</dbReference>
<feature type="region of interest" description="Disordered" evidence="4">
    <location>
        <begin position="1184"/>
        <end position="1205"/>
    </location>
</feature>
<dbReference type="OMA" id="RDICHGM"/>
<evidence type="ECO:0000259" key="6">
    <source>
        <dbReference type="PROSITE" id="PS50105"/>
    </source>
</evidence>
<dbReference type="EC" id="2.7.11.-" evidence="7"/>
<feature type="compositionally biased region" description="Basic and acidic residues" evidence="4">
    <location>
        <begin position="194"/>
        <end position="208"/>
    </location>
</feature>
<feature type="compositionally biased region" description="Low complexity" evidence="4">
    <location>
        <begin position="55"/>
        <end position="97"/>
    </location>
</feature>
<dbReference type="InParanoid" id="F0VDK5"/>
<keyword evidence="7" id="KW-0808">Transferase</keyword>
<reference evidence="9" key="3">
    <citation type="journal article" date="2012" name="PLoS Pathog.">
        <title>Comparative genomics of the apicomplexan parasites Toxoplasma gondii and Neospora caninum: Coccidia differing in host range and transmission strategy.</title>
        <authorList>
            <person name="Reid A.J."/>
            <person name="Vermont S.J."/>
            <person name="Cotton J.A."/>
            <person name="Harris D."/>
            <person name="Hill-Cawthorne G.A."/>
            <person name="Konen-Waisman S."/>
            <person name="Latham S.M."/>
            <person name="Mourier T."/>
            <person name="Norton R."/>
            <person name="Quail M.A."/>
            <person name="Sanders M."/>
            <person name="Shanmugam D."/>
            <person name="Sohal A."/>
            <person name="Wasmuth J.D."/>
            <person name="Brunk B."/>
            <person name="Grigg M.E."/>
            <person name="Howard J.C."/>
            <person name="Parkinson J."/>
            <person name="Roos D.S."/>
            <person name="Trees A.J."/>
            <person name="Berriman M."/>
            <person name="Pain A."/>
            <person name="Wastling J.M."/>
        </authorList>
    </citation>
    <scope>NUCLEOTIDE SEQUENCE [LARGE SCALE GENOMIC DNA]</scope>
    <source>
        <strain evidence="9">Liverpool</strain>
    </source>
</reference>
<organism evidence="7 9">
    <name type="scientific">Neospora caninum (strain Liverpool)</name>
    <dbReference type="NCBI Taxonomy" id="572307"/>
    <lineage>
        <taxon>Eukaryota</taxon>
        <taxon>Sar</taxon>
        <taxon>Alveolata</taxon>
        <taxon>Apicomplexa</taxon>
        <taxon>Conoidasida</taxon>
        <taxon>Coccidia</taxon>
        <taxon>Eucoccidiorida</taxon>
        <taxon>Eimeriorina</taxon>
        <taxon>Sarcocystidae</taxon>
        <taxon>Neospora</taxon>
    </lineage>
</organism>
<feature type="compositionally biased region" description="Low complexity" evidence="4">
    <location>
        <begin position="1184"/>
        <end position="1193"/>
    </location>
</feature>
<feature type="compositionally biased region" description="Basic and acidic residues" evidence="4">
    <location>
        <begin position="98"/>
        <end position="109"/>
    </location>
</feature>
<dbReference type="InterPro" id="IPR001660">
    <property type="entry name" value="SAM"/>
</dbReference>
<dbReference type="InterPro" id="IPR003409">
    <property type="entry name" value="MORN"/>
</dbReference>
<dbReference type="Gene3D" id="1.10.510.10">
    <property type="entry name" value="Transferase(Phosphotransferase) domain 1"/>
    <property type="match status" value="1"/>
</dbReference>
<evidence type="ECO:0000313" key="7">
    <source>
        <dbReference type="EMBL" id="CBZ51798.1"/>
    </source>
</evidence>
<dbReference type="EMBL" id="LN714480">
    <property type="protein sequence ID" value="CEL65757.1"/>
    <property type="molecule type" value="Genomic_DNA"/>
</dbReference>
<reference evidence="7" key="2">
    <citation type="submission" date="2011-03" db="EMBL/GenBank/DDBJ databases">
        <title>Comparative genomics and transcriptomics of Neospora caninum and Toxoplasma gondii.</title>
        <authorList>
            <person name="Reid A.J."/>
            <person name="Sohal A."/>
            <person name="Harris D."/>
            <person name="Quail M."/>
            <person name="Sanders M."/>
            <person name="Berriman M."/>
            <person name="Wastling J.M."/>
            <person name="Pain A."/>
        </authorList>
    </citation>
    <scope>NUCLEOTIDE SEQUENCE</scope>
    <source>
        <strain evidence="7">Liverpool</strain>
    </source>
</reference>
<feature type="region of interest" description="Disordered" evidence="4">
    <location>
        <begin position="1"/>
        <end position="144"/>
    </location>
</feature>
<keyword evidence="1" id="KW-0677">Repeat</keyword>
<keyword evidence="9" id="KW-1185">Reference proteome</keyword>
<evidence type="ECO:0000313" key="8">
    <source>
        <dbReference type="EMBL" id="CEL65757.1"/>
    </source>
</evidence>
<dbReference type="OrthoDB" id="312720at2759"/>
<feature type="region of interest" description="Disordered" evidence="4">
    <location>
        <begin position="185"/>
        <end position="223"/>
    </location>
</feature>
<dbReference type="InterPro" id="IPR011009">
    <property type="entry name" value="Kinase-like_dom_sf"/>
</dbReference>
<dbReference type="InterPro" id="IPR008271">
    <property type="entry name" value="Ser/Thr_kinase_AS"/>
</dbReference>
<dbReference type="PROSITE" id="PS50011">
    <property type="entry name" value="PROTEIN_KINASE_DOM"/>
    <property type="match status" value="1"/>
</dbReference>